<proteinExistence type="predicted"/>
<evidence type="ECO:0000313" key="1">
    <source>
        <dbReference type="EMBL" id="GAA5147469.1"/>
    </source>
</evidence>
<reference evidence="2" key="1">
    <citation type="journal article" date="2019" name="Int. J. Syst. Evol. Microbiol.">
        <title>The Global Catalogue of Microorganisms (GCM) 10K type strain sequencing project: providing services to taxonomists for standard genome sequencing and annotation.</title>
        <authorList>
            <consortium name="The Broad Institute Genomics Platform"/>
            <consortium name="The Broad Institute Genome Sequencing Center for Infectious Disease"/>
            <person name="Wu L."/>
            <person name="Ma J."/>
        </authorList>
    </citation>
    <scope>NUCLEOTIDE SEQUENCE [LARGE SCALE GENOMIC DNA]</scope>
    <source>
        <strain evidence="2">JCM 18459</strain>
    </source>
</reference>
<protein>
    <recommendedName>
        <fullName evidence="3">Serine kinase</fullName>
    </recommendedName>
</protein>
<dbReference type="Proteomes" id="UP001500221">
    <property type="component" value="Unassembled WGS sequence"/>
</dbReference>
<comment type="caution">
    <text evidence="1">The sequence shown here is derived from an EMBL/GenBank/DDBJ whole genome shotgun (WGS) entry which is preliminary data.</text>
</comment>
<gene>
    <name evidence="1" type="ORF">GCM10023340_19960</name>
</gene>
<name>A0ABP9PJB3_9ACTN</name>
<sequence length="256" mass="26240">MDAVVAVEVAGSGRAALAREIARVWSRCLLDDAGATPPDATVRVVVDDDPRLVAQARADGAVASGVLAEVMHGLSPVVTLAAIEHQAGRLMMLHACGLADPASGRTVALVAASGTGKTTAARRVGTALGYVSDETIAVRADGTVAPYPKPLSVVDAAGGWVKQQVSLDELGLVAAPAECRLAGLAMLVRDGAEEAWLEPVSTVESLAALAPQTSYLSRLPRPLHLLAGLVEGAGGLRLLHYRDSEQLPPLVAGMLA</sequence>
<keyword evidence="2" id="KW-1185">Reference proteome</keyword>
<evidence type="ECO:0008006" key="3">
    <source>
        <dbReference type="Google" id="ProtNLM"/>
    </source>
</evidence>
<evidence type="ECO:0000313" key="2">
    <source>
        <dbReference type="Proteomes" id="UP001500221"/>
    </source>
</evidence>
<organism evidence="1 2">
    <name type="scientific">Nocardioides marinquilinus</name>
    <dbReference type="NCBI Taxonomy" id="1210400"/>
    <lineage>
        <taxon>Bacteria</taxon>
        <taxon>Bacillati</taxon>
        <taxon>Actinomycetota</taxon>
        <taxon>Actinomycetes</taxon>
        <taxon>Propionibacteriales</taxon>
        <taxon>Nocardioidaceae</taxon>
        <taxon>Nocardioides</taxon>
    </lineage>
</organism>
<dbReference type="EMBL" id="BAABKG010000002">
    <property type="protein sequence ID" value="GAA5147469.1"/>
    <property type="molecule type" value="Genomic_DNA"/>
</dbReference>
<accession>A0ABP9PJB3</accession>